<reference evidence="1 3" key="1">
    <citation type="submission" date="2018-08" db="EMBL/GenBank/DDBJ databases">
        <title>Murine metabolic-syndrome-specific gut microbial biobank.</title>
        <authorList>
            <person name="Liu C."/>
        </authorList>
    </citation>
    <scope>NUCLEOTIDE SEQUENCE [LARGE SCALE GENOMIC DNA]</scope>
    <source>
        <strain evidence="1 3">X69</strain>
    </source>
</reference>
<evidence type="ECO:0000313" key="4">
    <source>
        <dbReference type="Proteomes" id="UP000462501"/>
    </source>
</evidence>
<dbReference type="Proteomes" id="UP000446348">
    <property type="component" value="Unassembled WGS sequence"/>
</dbReference>
<reference evidence="2 4" key="2">
    <citation type="submission" date="2019-06" db="EMBL/GenBank/DDBJ databases">
        <title>Draft genome sequences of 15 bacterial species constituting the stable defined intestinal microbiota of the GM15 gnotobiotic mouse model.</title>
        <authorList>
            <person name="Elie C."/>
            <person name="Mathieu A."/>
            <person name="Saliou A."/>
            <person name="Darnaud M."/>
            <person name="Leulier F."/>
            <person name="Tamellini A."/>
        </authorList>
    </citation>
    <scope>NUCLEOTIDE SEQUENCE [LARGE SCALE GENOMIC DNA]</scope>
    <source>
        <strain evidence="2 4">JM4-15</strain>
    </source>
</reference>
<protein>
    <submittedName>
        <fullName evidence="1">C_GCAxxG_C_C family protein</fullName>
    </submittedName>
</protein>
<sequence>MYQSMGSYIERALALHKEGCNCAQAVLCAYSTQFDLDERMAFRISEGFGGGIGGSHDGICGAAAAIYMLAGLKNSSGAVADGLTKKDTYALIRFLSKAFAEENGSNICRELLELNGQHKLTCADRVASAGRIVERFLLDAPA</sequence>
<name>A0A845RI50_9FIRM</name>
<evidence type="ECO:0000313" key="3">
    <source>
        <dbReference type="Proteomes" id="UP000446348"/>
    </source>
</evidence>
<proteinExistence type="predicted"/>
<organism evidence="1 3">
    <name type="scientific">Anaerotruncus colihominis</name>
    <dbReference type="NCBI Taxonomy" id="169435"/>
    <lineage>
        <taxon>Bacteria</taxon>
        <taxon>Bacillati</taxon>
        <taxon>Bacillota</taxon>
        <taxon>Clostridia</taxon>
        <taxon>Eubacteriales</taxon>
        <taxon>Oscillospiraceae</taxon>
        <taxon>Anaerotruncus</taxon>
    </lineage>
</organism>
<evidence type="ECO:0000313" key="2">
    <source>
        <dbReference type="EMBL" id="NDO39829.1"/>
    </source>
</evidence>
<dbReference type="AlphaFoldDB" id="A0A845RI50"/>
<dbReference type="NCBIfam" id="TIGR01909">
    <property type="entry name" value="C_GCAxxG_C_C"/>
    <property type="match status" value="1"/>
</dbReference>
<dbReference type="EMBL" id="QXWZ01000019">
    <property type="protein sequence ID" value="NBI79424.1"/>
    <property type="molecule type" value="Genomic_DNA"/>
</dbReference>
<dbReference type="Proteomes" id="UP000462501">
    <property type="component" value="Unassembled WGS sequence"/>
</dbReference>
<dbReference type="EMBL" id="VIQT01000016">
    <property type="protein sequence ID" value="NDO39829.1"/>
    <property type="molecule type" value="Genomic_DNA"/>
</dbReference>
<comment type="caution">
    <text evidence="1">The sequence shown here is derived from an EMBL/GenBank/DDBJ whole genome shotgun (WGS) entry which is preliminary data.</text>
</comment>
<gene>
    <name evidence="1" type="ORF">D3Z39_11225</name>
    <name evidence="2" type="ORF">FMM72_11365</name>
</gene>
<dbReference type="Pfam" id="PF09719">
    <property type="entry name" value="C_GCAxxG_C_C"/>
    <property type="match status" value="1"/>
</dbReference>
<dbReference type="InterPro" id="IPR010181">
    <property type="entry name" value="CGCAxxGCC_motif"/>
</dbReference>
<evidence type="ECO:0000313" key="1">
    <source>
        <dbReference type="EMBL" id="NBI79424.1"/>
    </source>
</evidence>
<accession>A0A845RI50</accession>